<dbReference type="AlphaFoldDB" id="A0AAV4H0X1"/>
<accession>A0AAV4H0X1</accession>
<protein>
    <submittedName>
        <fullName evidence="2">Endonuclease-reverse transcriptase</fullName>
    </submittedName>
</protein>
<proteinExistence type="predicted"/>
<keyword evidence="2" id="KW-0255">Endonuclease</keyword>
<dbReference type="EMBL" id="BMAT01012350">
    <property type="protein sequence ID" value="GFR90381.1"/>
    <property type="molecule type" value="Genomic_DNA"/>
</dbReference>
<keyword evidence="3" id="KW-1185">Reference proteome</keyword>
<organism evidence="2 3">
    <name type="scientific">Elysia marginata</name>
    <dbReference type="NCBI Taxonomy" id="1093978"/>
    <lineage>
        <taxon>Eukaryota</taxon>
        <taxon>Metazoa</taxon>
        <taxon>Spiralia</taxon>
        <taxon>Lophotrochozoa</taxon>
        <taxon>Mollusca</taxon>
        <taxon>Gastropoda</taxon>
        <taxon>Heterobranchia</taxon>
        <taxon>Euthyneura</taxon>
        <taxon>Panpulmonata</taxon>
        <taxon>Sacoglossa</taxon>
        <taxon>Placobranchoidea</taxon>
        <taxon>Plakobranchidae</taxon>
        <taxon>Elysia</taxon>
    </lineage>
</organism>
<reference evidence="2 3" key="1">
    <citation type="journal article" date="2021" name="Elife">
        <title>Chloroplast acquisition without the gene transfer in kleptoplastic sea slugs, Plakobranchus ocellatus.</title>
        <authorList>
            <person name="Maeda T."/>
            <person name="Takahashi S."/>
            <person name="Yoshida T."/>
            <person name="Shimamura S."/>
            <person name="Takaki Y."/>
            <person name="Nagai Y."/>
            <person name="Toyoda A."/>
            <person name="Suzuki Y."/>
            <person name="Arimoto A."/>
            <person name="Ishii H."/>
            <person name="Satoh N."/>
            <person name="Nishiyama T."/>
            <person name="Hasebe M."/>
            <person name="Maruyama T."/>
            <person name="Minagawa J."/>
            <person name="Obokata J."/>
            <person name="Shigenobu S."/>
        </authorList>
    </citation>
    <scope>NUCLEOTIDE SEQUENCE [LARGE SCALE GENOMIC DNA]</scope>
</reference>
<feature type="domain" description="Reverse transcriptase" evidence="1">
    <location>
        <begin position="1"/>
        <end position="127"/>
    </location>
</feature>
<dbReference type="SUPFAM" id="SSF56672">
    <property type="entry name" value="DNA/RNA polymerases"/>
    <property type="match status" value="1"/>
</dbReference>
<evidence type="ECO:0000313" key="2">
    <source>
        <dbReference type="EMBL" id="GFR90381.1"/>
    </source>
</evidence>
<comment type="caution">
    <text evidence="2">The sequence shown here is derived from an EMBL/GenBank/DDBJ whole genome shotgun (WGS) entry which is preliminary data.</text>
</comment>
<sequence length="127" mass="14698">MVHRIEDLYENFECRVLHSNHLRESFTVKTGVKQGCILSPMLFSLAIDWLMRNVTRDKHQGIQWTITSMLEDLDYADDLGLSSHRHQDIQQKTKDLCETASKLGLKVNIRKTQALRTNTTNMNPITV</sequence>
<dbReference type="GO" id="GO:0004519">
    <property type="term" value="F:endonuclease activity"/>
    <property type="evidence" value="ECO:0007669"/>
    <property type="project" value="UniProtKB-KW"/>
</dbReference>
<gene>
    <name evidence="2" type="ORF">ElyMa_006148300</name>
</gene>
<evidence type="ECO:0000313" key="3">
    <source>
        <dbReference type="Proteomes" id="UP000762676"/>
    </source>
</evidence>
<dbReference type="Proteomes" id="UP000762676">
    <property type="component" value="Unassembled WGS sequence"/>
</dbReference>
<dbReference type="Pfam" id="PF00078">
    <property type="entry name" value="RVT_1"/>
    <property type="match status" value="1"/>
</dbReference>
<name>A0AAV4H0X1_9GAST</name>
<dbReference type="PANTHER" id="PTHR47027:SF25">
    <property type="entry name" value="REVERSE TRANSCRIPTASE DOMAIN-CONTAINING PROTEIN"/>
    <property type="match status" value="1"/>
</dbReference>
<dbReference type="InterPro" id="IPR043502">
    <property type="entry name" value="DNA/RNA_pol_sf"/>
</dbReference>
<dbReference type="Gene3D" id="3.30.70.270">
    <property type="match status" value="1"/>
</dbReference>
<evidence type="ECO:0000259" key="1">
    <source>
        <dbReference type="PROSITE" id="PS50878"/>
    </source>
</evidence>
<dbReference type="InterPro" id="IPR043128">
    <property type="entry name" value="Rev_trsase/Diguanyl_cyclase"/>
</dbReference>
<dbReference type="InterPro" id="IPR000477">
    <property type="entry name" value="RT_dom"/>
</dbReference>
<dbReference type="PROSITE" id="PS50878">
    <property type="entry name" value="RT_POL"/>
    <property type="match status" value="1"/>
</dbReference>
<dbReference type="PANTHER" id="PTHR47027">
    <property type="entry name" value="REVERSE TRANSCRIPTASE DOMAIN-CONTAINING PROTEIN"/>
    <property type="match status" value="1"/>
</dbReference>
<keyword evidence="2" id="KW-0540">Nuclease</keyword>
<keyword evidence="2" id="KW-0378">Hydrolase</keyword>